<dbReference type="SMART" id="SM00271">
    <property type="entry name" value="DnaJ"/>
    <property type="match status" value="1"/>
</dbReference>
<dbReference type="SUPFAM" id="SSF46565">
    <property type="entry name" value="Chaperone J-domain"/>
    <property type="match status" value="1"/>
</dbReference>
<dbReference type="Pfam" id="PF00226">
    <property type="entry name" value="DnaJ"/>
    <property type="match status" value="1"/>
</dbReference>
<evidence type="ECO:0000259" key="2">
    <source>
        <dbReference type="PROSITE" id="PS50076"/>
    </source>
</evidence>
<dbReference type="InterPro" id="IPR001623">
    <property type="entry name" value="DnaJ_domain"/>
</dbReference>
<dbReference type="GO" id="GO:0005737">
    <property type="term" value="C:cytoplasm"/>
    <property type="evidence" value="ECO:0007669"/>
    <property type="project" value="TreeGrafter"/>
</dbReference>
<dbReference type="EMBL" id="MN740919">
    <property type="protein sequence ID" value="QHU17895.1"/>
    <property type="molecule type" value="Genomic_DNA"/>
</dbReference>
<organism evidence="3">
    <name type="scientific">viral metagenome</name>
    <dbReference type="NCBI Taxonomy" id="1070528"/>
    <lineage>
        <taxon>unclassified sequences</taxon>
        <taxon>metagenomes</taxon>
        <taxon>organismal metagenomes</taxon>
    </lineage>
</organism>
<dbReference type="InterPro" id="IPR036869">
    <property type="entry name" value="J_dom_sf"/>
</dbReference>
<feature type="domain" description="J" evidence="2">
    <location>
        <begin position="3"/>
        <end position="72"/>
    </location>
</feature>
<dbReference type="PROSITE" id="PS50076">
    <property type="entry name" value="DNAJ_2"/>
    <property type="match status" value="1"/>
</dbReference>
<dbReference type="PRINTS" id="PR00625">
    <property type="entry name" value="JDOMAIN"/>
</dbReference>
<name>A0A6C0KIX3_9ZZZZ</name>
<dbReference type="GO" id="GO:0042026">
    <property type="term" value="P:protein refolding"/>
    <property type="evidence" value="ECO:0007669"/>
    <property type="project" value="TreeGrafter"/>
</dbReference>
<reference evidence="3" key="1">
    <citation type="journal article" date="2020" name="Nature">
        <title>Giant virus diversity and host interactions through global metagenomics.</title>
        <authorList>
            <person name="Schulz F."/>
            <person name="Roux S."/>
            <person name="Paez-Espino D."/>
            <person name="Jungbluth S."/>
            <person name="Walsh D.A."/>
            <person name="Denef V.J."/>
            <person name="McMahon K.D."/>
            <person name="Konstantinidis K.T."/>
            <person name="Eloe-Fadrosh E.A."/>
            <person name="Kyrpides N.C."/>
            <person name="Woyke T."/>
        </authorList>
    </citation>
    <scope>NUCLEOTIDE SEQUENCE</scope>
    <source>
        <strain evidence="3">GVMAG-S-3300012919-55</strain>
    </source>
</reference>
<accession>A0A6C0KIX3</accession>
<keyword evidence="1" id="KW-0143">Chaperone</keyword>
<evidence type="ECO:0000256" key="1">
    <source>
        <dbReference type="ARBA" id="ARBA00023186"/>
    </source>
</evidence>
<dbReference type="PANTHER" id="PTHR43096">
    <property type="entry name" value="DNAJ HOMOLOG 1, MITOCHONDRIAL-RELATED"/>
    <property type="match status" value="1"/>
</dbReference>
<dbReference type="PANTHER" id="PTHR43096:SF52">
    <property type="entry name" value="DNAJ HOMOLOG 1, MITOCHONDRIAL-RELATED"/>
    <property type="match status" value="1"/>
</dbReference>
<proteinExistence type="predicted"/>
<dbReference type="AlphaFoldDB" id="A0A6C0KIX3"/>
<dbReference type="GO" id="GO:0051082">
    <property type="term" value="F:unfolded protein binding"/>
    <property type="evidence" value="ECO:0007669"/>
    <property type="project" value="TreeGrafter"/>
</dbReference>
<sequence length="135" mass="15714">MQQYYDILNIDQNASKDDIKKAYKKMALKYHPDRNKDPTATEQFKKISEAYQYLTKEEKQPTPIKMPYHNPFMNHPEMFSPFHGGFFNIPVYTNQNGGNISFTQTTTQIINGKKIQKIIKTINGKTHVNIITTNL</sequence>
<dbReference type="CDD" id="cd06257">
    <property type="entry name" value="DnaJ"/>
    <property type="match status" value="1"/>
</dbReference>
<dbReference type="Gene3D" id="1.10.287.110">
    <property type="entry name" value="DnaJ domain"/>
    <property type="match status" value="1"/>
</dbReference>
<protein>
    <recommendedName>
        <fullName evidence="2">J domain-containing protein</fullName>
    </recommendedName>
</protein>
<evidence type="ECO:0000313" key="3">
    <source>
        <dbReference type="EMBL" id="QHU17895.1"/>
    </source>
</evidence>